<dbReference type="PROSITE" id="PS50110">
    <property type="entry name" value="RESPONSE_REGULATORY"/>
    <property type="match status" value="1"/>
</dbReference>
<comment type="caution">
    <text evidence="20">The sequence shown here is derived from an EMBL/GenBank/DDBJ whole genome shotgun (WGS) entry which is preliminary data.</text>
</comment>
<keyword evidence="6 15" id="KW-0812">Transmembrane</keyword>
<dbReference type="Pfam" id="PF03924">
    <property type="entry name" value="CHASE"/>
    <property type="match status" value="1"/>
</dbReference>
<evidence type="ECO:0000256" key="7">
    <source>
        <dbReference type="ARBA" id="ARBA00022777"/>
    </source>
</evidence>
<dbReference type="RefSeq" id="WP_076090988.1">
    <property type="nucleotide sequence ID" value="NZ_MTHD01000001.1"/>
</dbReference>
<evidence type="ECO:0000256" key="8">
    <source>
        <dbReference type="ARBA" id="ARBA00022989"/>
    </source>
</evidence>
<feature type="modified residue" description="4-aspartylphosphate" evidence="13">
    <location>
        <position position="1078"/>
    </location>
</feature>
<dbReference type="InterPro" id="IPR004358">
    <property type="entry name" value="Sig_transdc_His_kin-like_C"/>
</dbReference>
<dbReference type="AlphaFoldDB" id="A0A1R1IBS6"/>
<dbReference type="SMART" id="SM00304">
    <property type="entry name" value="HAMP"/>
    <property type="match status" value="1"/>
</dbReference>
<dbReference type="PROSITE" id="PS50109">
    <property type="entry name" value="HIS_KIN"/>
    <property type="match status" value="1"/>
</dbReference>
<dbReference type="Gene3D" id="3.30.565.10">
    <property type="entry name" value="Histidine kinase-like ATPase, C-terminal domain"/>
    <property type="match status" value="1"/>
</dbReference>
<feature type="domain" description="Histidine kinase" evidence="16">
    <location>
        <begin position="778"/>
        <end position="1000"/>
    </location>
</feature>
<dbReference type="Gene3D" id="1.10.287.130">
    <property type="match status" value="1"/>
</dbReference>
<evidence type="ECO:0000256" key="14">
    <source>
        <dbReference type="SAM" id="Coils"/>
    </source>
</evidence>
<dbReference type="EMBL" id="MTHD01000001">
    <property type="protein sequence ID" value="OMG56134.1"/>
    <property type="molecule type" value="Genomic_DNA"/>
</dbReference>
<protein>
    <recommendedName>
        <fullName evidence="12">Virulence sensor protein BvgS</fullName>
        <ecNumber evidence="3">2.7.13.3</ecNumber>
    </recommendedName>
</protein>
<dbReference type="Gene3D" id="3.30.450.20">
    <property type="entry name" value="PAS domain"/>
    <property type="match status" value="2"/>
</dbReference>
<dbReference type="STRING" id="418702.BJN45_00390"/>
<keyword evidence="14" id="KW-0175">Coiled coil</keyword>
<feature type="domain" description="Response regulatory" evidence="17">
    <location>
        <begin position="1029"/>
        <end position="1145"/>
    </location>
</feature>
<dbReference type="Gene3D" id="3.40.50.2300">
    <property type="match status" value="1"/>
</dbReference>
<dbReference type="InterPro" id="IPR036890">
    <property type="entry name" value="HATPase_C_sf"/>
</dbReference>
<dbReference type="InterPro" id="IPR042240">
    <property type="entry name" value="CHASE_sf"/>
</dbReference>
<dbReference type="GO" id="GO:0000155">
    <property type="term" value="F:phosphorelay sensor kinase activity"/>
    <property type="evidence" value="ECO:0007669"/>
    <property type="project" value="InterPro"/>
</dbReference>
<keyword evidence="10 15" id="KW-0472">Membrane</keyword>
<gene>
    <name evidence="20" type="ORF">BJN45_00390</name>
</gene>
<dbReference type="SMART" id="SM01079">
    <property type="entry name" value="CHASE"/>
    <property type="match status" value="1"/>
</dbReference>
<feature type="transmembrane region" description="Helical" evidence="15">
    <location>
        <begin position="304"/>
        <end position="328"/>
    </location>
</feature>
<feature type="domain" description="CHASE" evidence="18">
    <location>
        <begin position="107"/>
        <end position="249"/>
    </location>
</feature>
<evidence type="ECO:0000256" key="1">
    <source>
        <dbReference type="ARBA" id="ARBA00000085"/>
    </source>
</evidence>
<dbReference type="InterPro" id="IPR006189">
    <property type="entry name" value="CHASE_dom"/>
</dbReference>
<feature type="transmembrane region" description="Helical" evidence="15">
    <location>
        <begin position="641"/>
        <end position="663"/>
    </location>
</feature>
<evidence type="ECO:0000259" key="18">
    <source>
        <dbReference type="PROSITE" id="PS50839"/>
    </source>
</evidence>
<dbReference type="CDD" id="cd00082">
    <property type="entry name" value="HisKA"/>
    <property type="match status" value="1"/>
</dbReference>
<dbReference type="PRINTS" id="PR00344">
    <property type="entry name" value="BCTRLSENSOR"/>
</dbReference>
<dbReference type="InterPro" id="IPR005467">
    <property type="entry name" value="His_kinase_dom"/>
</dbReference>
<dbReference type="SUPFAM" id="SSF55874">
    <property type="entry name" value="ATPase domain of HSP90 chaperone/DNA topoisomerase II/histidine kinase"/>
    <property type="match status" value="1"/>
</dbReference>
<dbReference type="InterPro" id="IPR036097">
    <property type="entry name" value="HisK_dim/P_sf"/>
</dbReference>
<dbReference type="GO" id="GO:0016020">
    <property type="term" value="C:membrane"/>
    <property type="evidence" value="ECO:0007669"/>
    <property type="project" value="UniProtKB-SubCell"/>
</dbReference>
<evidence type="ECO:0000256" key="11">
    <source>
        <dbReference type="ARBA" id="ARBA00058004"/>
    </source>
</evidence>
<dbReference type="CDD" id="cd17546">
    <property type="entry name" value="REC_hyHK_CKI1_RcsC-like"/>
    <property type="match status" value="1"/>
</dbReference>
<sequence>MNPFRGLAAGAWLQLLLIAIGGWLLAIVATHVDRQQVEAVALQQTEIQLRAAALRLERDLKHHRQIHYDFAATLTADLEFDEARLRSISDKLISEYRNVINLTLSRHYEVVFVHPFAGNEAVQGMNYANRPYIMTGIERMLAVRDTVLTGPVDLVQSGRPGLVSRTPIYFPAGEGQAEEFKGVVSSAIDLEGVLSDAGLIGRNSGFTLAIRGRDGSGAEGEPFYGEPALFKQDHVAIDVDLPGGQWRLAAAPIAGNPYNTLRQWLTRGVIGLLTLALILRQLFRRDNESSNDAVPTASNGRIGLRSFLIGSLLLVLLPIVAISGWISYVNARQAADRFAENMANALGERIHDRVAAFFEVPKRVVAFNVEQARAGLLDPAQRDRMMQDFLLQIRQQPLLTFISAGMSDGEYYAGSRPPLGADRGLRLLHARIADNRAMHIYRVDDAARPTTLVSPASSAFDARTRPWFIAARENGRMAWYPAYRYVINDALGAYDTMGIGMSSPMHDPAGRFIGVTTADVALSQLSTLLGELSEDTGGLAFIAESDGKLLASSGTHPIYRTTGEATRIKLGDSADPLLRAAGSAMDDGRSPEGSAFIVVDDMRYLVDWRRHPLEQGQTLSIGLILPQAHFDTLASSMLQNVIYLGLLITGFGIFIGLLASDWISRPLIRLSRAAAGIAGGNWRTTGGDSSPVREVASLYATIDDMARQLQRHNENLERQANDLRTGNERLQAEVAERMKSEARIQALNVDLEIANQTLLLAKEAAESANKAKSAFLANMSHELRTPMHGIMGMISLVRSRVADNRMERQLDRAMEAANRLLLILNDILDLSKIEADRLSLEQAEFRLGHVLDNVTGLLALKAKEKQLRLHIEPLPAGCDRAFTGDSLRLGQILTNLAGNAVKFTEQGEVGIRVTILDETAQDMQLRFAVHDTGIGIATDEQKRLFAAFEQADSSMTRKYGGTGLGLAISKKLVTMMHGEIGVDSQPGQGSTFWFTVRLGKAATSAPTPAASSSEASAETRLRQQFAGASVLLVEDEPINQEVTRDLLAETGIQVDLAENGAQAVSMASERRYAVILMDMQMPVMNGLEATQAIRTTGVNRDTPILAMTANAFAEDRQQCIAAGMNDHIGKPVIPEQLFVSLLRWLEAGKKAED</sequence>
<keyword evidence="7" id="KW-0418">Kinase</keyword>
<comment type="catalytic activity">
    <reaction evidence="1">
        <text>ATP + protein L-histidine = ADP + protein N-phospho-L-histidine.</text>
        <dbReference type="EC" id="2.7.13.3"/>
    </reaction>
</comment>
<dbReference type="InterPro" id="IPR003660">
    <property type="entry name" value="HAMP_dom"/>
</dbReference>
<dbReference type="FunFam" id="3.30.565.10:FF:000010">
    <property type="entry name" value="Sensor histidine kinase RcsC"/>
    <property type="match status" value="1"/>
</dbReference>
<keyword evidence="8 15" id="KW-1133">Transmembrane helix</keyword>
<feature type="coiled-coil region" evidence="14">
    <location>
        <begin position="695"/>
        <end position="733"/>
    </location>
</feature>
<feature type="transmembrane region" description="Helical" evidence="15">
    <location>
        <begin position="264"/>
        <end position="283"/>
    </location>
</feature>
<dbReference type="InterPro" id="IPR003594">
    <property type="entry name" value="HATPase_dom"/>
</dbReference>
<dbReference type="SUPFAM" id="SSF52172">
    <property type="entry name" value="CheY-like"/>
    <property type="match status" value="1"/>
</dbReference>
<dbReference type="PROSITE" id="PS50885">
    <property type="entry name" value="HAMP"/>
    <property type="match status" value="1"/>
</dbReference>
<dbReference type="SMART" id="SM00388">
    <property type="entry name" value="HisKA"/>
    <property type="match status" value="1"/>
</dbReference>
<comment type="subcellular location">
    <subcellularLocation>
        <location evidence="2">Membrane</location>
    </subcellularLocation>
</comment>
<dbReference type="Pfam" id="PF00512">
    <property type="entry name" value="HisKA"/>
    <property type="match status" value="1"/>
</dbReference>
<reference evidence="20 21" key="1">
    <citation type="submission" date="2016-10" db="EMBL/GenBank/DDBJ databases">
        <title>Alkaliphiles isolated from bioreactors.</title>
        <authorList>
            <person name="Salah Z."/>
            <person name="Rout S.P."/>
            <person name="Humphreys P.N."/>
        </authorList>
    </citation>
    <scope>NUCLEOTIDE SEQUENCE [LARGE SCALE GENOMIC DNA]</scope>
    <source>
        <strain evidence="20 21">ZS02</strain>
    </source>
</reference>
<dbReference type="PANTHER" id="PTHR45339">
    <property type="entry name" value="HYBRID SIGNAL TRANSDUCTION HISTIDINE KINASE J"/>
    <property type="match status" value="1"/>
</dbReference>
<dbReference type="Pfam" id="PF00072">
    <property type="entry name" value="Response_reg"/>
    <property type="match status" value="1"/>
</dbReference>
<name>A0A1R1IBS6_9RHOO</name>
<evidence type="ECO:0000313" key="20">
    <source>
        <dbReference type="EMBL" id="OMG56134.1"/>
    </source>
</evidence>
<evidence type="ECO:0000259" key="16">
    <source>
        <dbReference type="PROSITE" id="PS50109"/>
    </source>
</evidence>
<accession>A0A1R1IBS6</accession>
<evidence type="ECO:0000256" key="15">
    <source>
        <dbReference type="SAM" id="Phobius"/>
    </source>
</evidence>
<dbReference type="Gene3D" id="3.30.450.350">
    <property type="entry name" value="CHASE domain"/>
    <property type="match status" value="1"/>
</dbReference>
<evidence type="ECO:0000256" key="4">
    <source>
        <dbReference type="ARBA" id="ARBA00022553"/>
    </source>
</evidence>
<evidence type="ECO:0000256" key="3">
    <source>
        <dbReference type="ARBA" id="ARBA00012438"/>
    </source>
</evidence>
<dbReference type="InterPro" id="IPR001789">
    <property type="entry name" value="Sig_transdc_resp-reg_receiver"/>
</dbReference>
<dbReference type="CDD" id="cd16922">
    <property type="entry name" value="HATPase_EvgS-ArcB-TorS-like"/>
    <property type="match status" value="1"/>
</dbReference>
<evidence type="ECO:0000259" key="17">
    <source>
        <dbReference type="PROSITE" id="PS50110"/>
    </source>
</evidence>
<dbReference type="EC" id="2.7.13.3" evidence="3"/>
<dbReference type="PROSITE" id="PS50839">
    <property type="entry name" value="CHASE"/>
    <property type="match status" value="1"/>
</dbReference>
<proteinExistence type="predicted"/>
<dbReference type="SUPFAM" id="SSF47384">
    <property type="entry name" value="Homodimeric domain of signal transducing histidine kinase"/>
    <property type="match status" value="1"/>
</dbReference>
<evidence type="ECO:0000256" key="6">
    <source>
        <dbReference type="ARBA" id="ARBA00022692"/>
    </source>
</evidence>
<evidence type="ECO:0000256" key="5">
    <source>
        <dbReference type="ARBA" id="ARBA00022679"/>
    </source>
</evidence>
<dbReference type="Proteomes" id="UP000187526">
    <property type="component" value="Unassembled WGS sequence"/>
</dbReference>
<keyword evidence="21" id="KW-1185">Reference proteome</keyword>
<dbReference type="InterPro" id="IPR003661">
    <property type="entry name" value="HisK_dim/P_dom"/>
</dbReference>
<dbReference type="Pfam" id="PF02518">
    <property type="entry name" value="HATPase_c"/>
    <property type="match status" value="1"/>
</dbReference>
<dbReference type="SMART" id="SM00448">
    <property type="entry name" value="REC"/>
    <property type="match status" value="1"/>
</dbReference>
<dbReference type="OrthoDB" id="8807260at2"/>
<evidence type="ECO:0000256" key="12">
    <source>
        <dbReference type="ARBA" id="ARBA00070152"/>
    </source>
</evidence>
<dbReference type="Gene3D" id="6.10.340.10">
    <property type="match status" value="1"/>
</dbReference>
<keyword evidence="9" id="KW-0902">Two-component regulatory system</keyword>
<dbReference type="PANTHER" id="PTHR45339:SF3">
    <property type="entry name" value="HISTIDINE KINASE"/>
    <property type="match status" value="1"/>
</dbReference>
<dbReference type="SMART" id="SM00387">
    <property type="entry name" value="HATPase_c"/>
    <property type="match status" value="1"/>
</dbReference>
<evidence type="ECO:0000256" key="13">
    <source>
        <dbReference type="PROSITE-ProRule" id="PRU00169"/>
    </source>
</evidence>
<keyword evidence="4 13" id="KW-0597">Phosphoprotein</keyword>
<evidence type="ECO:0000259" key="19">
    <source>
        <dbReference type="PROSITE" id="PS50885"/>
    </source>
</evidence>
<organism evidence="20 21">
    <name type="scientific">Azonexus hydrophilus</name>
    <dbReference type="NCBI Taxonomy" id="418702"/>
    <lineage>
        <taxon>Bacteria</taxon>
        <taxon>Pseudomonadati</taxon>
        <taxon>Pseudomonadota</taxon>
        <taxon>Betaproteobacteria</taxon>
        <taxon>Rhodocyclales</taxon>
        <taxon>Azonexaceae</taxon>
        <taxon>Azonexus</taxon>
    </lineage>
</organism>
<keyword evidence="5" id="KW-0808">Transferase</keyword>
<comment type="function">
    <text evidence="11">Member of the two-component regulatory system BvgS/BvgA. Phosphorylates BvgA via a four-step phosphorelay in response to environmental signals.</text>
</comment>
<feature type="domain" description="HAMP" evidence="19">
    <location>
        <begin position="661"/>
        <end position="714"/>
    </location>
</feature>
<evidence type="ECO:0000256" key="2">
    <source>
        <dbReference type="ARBA" id="ARBA00004370"/>
    </source>
</evidence>
<evidence type="ECO:0000256" key="9">
    <source>
        <dbReference type="ARBA" id="ARBA00023012"/>
    </source>
</evidence>
<dbReference type="InterPro" id="IPR011006">
    <property type="entry name" value="CheY-like_superfamily"/>
</dbReference>
<evidence type="ECO:0000256" key="10">
    <source>
        <dbReference type="ARBA" id="ARBA00023136"/>
    </source>
</evidence>
<evidence type="ECO:0000313" key="21">
    <source>
        <dbReference type="Proteomes" id="UP000187526"/>
    </source>
</evidence>